<keyword evidence="4 7" id="KW-0067">ATP-binding</keyword>
<protein>
    <recommendedName>
        <fullName evidence="7">Chaperonin GroEL</fullName>
        <ecNumber evidence="7">5.6.1.7</ecNumber>
    </recommendedName>
    <alternativeName>
        <fullName evidence="7">60 kDa chaperonin</fullName>
    </alternativeName>
    <alternativeName>
        <fullName evidence="7">Chaperonin-60</fullName>
        <shortName evidence="7">Cpn60</shortName>
    </alternativeName>
</protein>
<dbReference type="HAMAP" id="MF_00600">
    <property type="entry name" value="CH60"/>
    <property type="match status" value="1"/>
</dbReference>
<dbReference type="InterPro" id="IPR001844">
    <property type="entry name" value="Cpn60/GroEL"/>
</dbReference>
<keyword evidence="6 7" id="KW-0413">Isomerase</keyword>
<dbReference type="GO" id="GO:0005524">
    <property type="term" value="F:ATP binding"/>
    <property type="evidence" value="ECO:0007669"/>
    <property type="project" value="UniProtKB-UniRule"/>
</dbReference>
<dbReference type="EC" id="5.6.1.7" evidence="7"/>
<dbReference type="RefSeq" id="WP_091334891.1">
    <property type="nucleotide sequence ID" value="NZ_FNOW01000045.1"/>
</dbReference>
<evidence type="ECO:0000256" key="6">
    <source>
        <dbReference type="ARBA" id="ARBA00023235"/>
    </source>
</evidence>
<evidence type="ECO:0000256" key="3">
    <source>
        <dbReference type="ARBA" id="ARBA00022741"/>
    </source>
</evidence>
<dbReference type="InterPro" id="IPR002423">
    <property type="entry name" value="Cpn60/GroEL/TCP-1"/>
</dbReference>
<dbReference type="EMBL" id="FNOW01000045">
    <property type="protein sequence ID" value="SDY28299.1"/>
    <property type="molecule type" value="Genomic_DNA"/>
</dbReference>
<dbReference type="Pfam" id="PF00118">
    <property type="entry name" value="Cpn60_TCP1"/>
    <property type="match status" value="1"/>
</dbReference>
<comment type="subcellular location">
    <subcellularLocation>
        <location evidence="7">Cytoplasm</location>
    </subcellularLocation>
</comment>
<proteinExistence type="inferred from homology"/>
<evidence type="ECO:0000313" key="10">
    <source>
        <dbReference type="EMBL" id="SDY28299.1"/>
    </source>
</evidence>
<dbReference type="GO" id="GO:0051082">
    <property type="term" value="F:unfolded protein binding"/>
    <property type="evidence" value="ECO:0007669"/>
    <property type="project" value="UniProtKB-UniRule"/>
</dbReference>
<evidence type="ECO:0000256" key="8">
    <source>
        <dbReference type="RuleBase" id="RU000418"/>
    </source>
</evidence>
<dbReference type="SUPFAM" id="SSF54849">
    <property type="entry name" value="GroEL-intermediate domain like"/>
    <property type="match status" value="1"/>
</dbReference>
<feature type="binding site" evidence="7">
    <location>
        <begin position="87"/>
        <end position="91"/>
    </location>
    <ligand>
        <name>ATP</name>
        <dbReference type="ChEBI" id="CHEBI:30616"/>
    </ligand>
</feature>
<dbReference type="PROSITE" id="PS00296">
    <property type="entry name" value="CHAPERONINS_CPN60"/>
    <property type="match status" value="1"/>
</dbReference>
<dbReference type="GO" id="GO:0005737">
    <property type="term" value="C:cytoplasm"/>
    <property type="evidence" value="ECO:0007669"/>
    <property type="project" value="UniProtKB-SubCell"/>
</dbReference>
<comment type="similarity">
    <text evidence="1 7 8">Belongs to the chaperonin (HSP60) family.</text>
</comment>
<gene>
    <name evidence="7" type="primary">groEL</name>
    <name evidence="7" type="synonym">groL</name>
    <name evidence="10" type="ORF">SAMN05421644_1453</name>
</gene>
<evidence type="ECO:0000256" key="7">
    <source>
        <dbReference type="HAMAP-Rule" id="MF_00600"/>
    </source>
</evidence>
<dbReference type="PANTHER" id="PTHR45633">
    <property type="entry name" value="60 KDA HEAT SHOCK PROTEIN, MITOCHONDRIAL"/>
    <property type="match status" value="1"/>
</dbReference>
<evidence type="ECO:0000256" key="9">
    <source>
        <dbReference type="RuleBase" id="RU000419"/>
    </source>
</evidence>
<dbReference type="FunFam" id="1.10.560.10:FF:000001">
    <property type="entry name" value="60 kDa chaperonin"/>
    <property type="match status" value="1"/>
</dbReference>
<dbReference type="FunFam" id="3.50.7.10:FF:000001">
    <property type="entry name" value="60 kDa chaperonin"/>
    <property type="match status" value="1"/>
</dbReference>
<comment type="subunit">
    <text evidence="7 9">Forms a cylinder of 14 subunits composed of two heptameric rings stacked back-to-back. Interacts with the co-chaperonin GroES.</text>
</comment>
<dbReference type="GO" id="GO:0140662">
    <property type="term" value="F:ATP-dependent protein folding chaperone"/>
    <property type="evidence" value="ECO:0007669"/>
    <property type="project" value="InterPro"/>
</dbReference>
<dbReference type="GO" id="GO:0042026">
    <property type="term" value="P:protein refolding"/>
    <property type="evidence" value="ECO:0007669"/>
    <property type="project" value="UniProtKB-UniRule"/>
</dbReference>
<dbReference type="GO" id="GO:0016853">
    <property type="term" value="F:isomerase activity"/>
    <property type="evidence" value="ECO:0007669"/>
    <property type="project" value="UniProtKB-KW"/>
</dbReference>
<reference evidence="11" key="1">
    <citation type="submission" date="2016-10" db="EMBL/GenBank/DDBJ databases">
        <authorList>
            <person name="Varghese N."/>
            <person name="Submissions S."/>
        </authorList>
    </citation>
    <scope>NUCLEOTIDE SEQUENCE [LARGE SCALE GENOMIC DNA]</scope>
    <source>
        <strain evidence="11">DSM 173</strain>
    </source>
</reference>
<dbReference type="Gene3D" id="3.30.260.10">
    <property type="entry name" value="TCP-1-like chaperonin intermediate domain"/>
    <property type="match status" value="1"/>
</dbReference>
<feature type="binding site" evidence="7">
    <location>
        <begin position="479"/>
        <end position="481"/>
    </location>
    <ligand>
        <name>ATP</name>
        <dbReference type="ChEBI" id="CHEBI:30616"/>
    </ligand>
</feature>
<dbReference type="InterPro" id="IPR027409">
    <property type="entry name" value="GroEL-like_apical_dom_sf"/>
</dbReference>
<evidence type="ECO:0000256" key="1">
    <source>
        <dbReference type="ARBA" id="ARBA00006607"/>
    </source>
</evidence>
<dbReference type="Gene3D" id="3.50.7.10">
    <property type="entry name" value="GroEL"/>
    <property type="match status" value="1"/>
</dbReference>
<dbReference type="STRING" id="61595.SAMN05421644_1453"/>
<dbReference type="CDD" id="cd03344">
    <property type="entry name" value="GroEL"/>
    <property type="match status" value="1"/>
</dbReference>
<dbReference type="SUPFAM" id="SSF48592">
    <property type="entry name" value="GroEL equatorial domain-like"/>
    <property type="match status" value="1"/>
</dbReference>
<dbReference type="InterPro" id="IPR027410">
    <property type="entry name" value="TCP-1-like_intermed_sf"/>
</dbReference>
<keyword evidence="2 7" id="KW-0963">Cytoplasm</keyword>
<dbReference type="NCBIfam" id="NF009487">
    <property type="entry name" value="PRK12849.1"/>
    <property type="match status" value="1"/>
</dbReference>
<sequence>MSAKDVKFGGDARVRMMEGVNILANAVKVTLGPKGRNVVLEKSFGAPTVTKDGVSVAKEIELKDKFENMGAQMVKEVASKTSDIAGDGTTTATVLAQAMVREGLKAVAAGMNPMDLKRGMDQAVAAATEELKKLSKPCTETKAIAQVGTISANSDESIGTIIAEAMEKVGKEGVITVEDGTSLQNELDVVEGMQFDRGYLSPYFINNQQSQSAELDHPFILLHDKKISNIRELLPVLEGVAKAGKPLLIIAEDVEGEALATLVVNTIRGIVKVCAVKAPGFGDRRKAMLQDIAILTGATVISEEVGLSLEKATLNDLGTAKRVQVGKDETTIIDGAGSEIDIKARCEQIRAQVEETSSDYDREKLQERLAKLAGGVAVIKVGAATEIEMKEKKARVEDALHATRAAVEEGIVPGGGVALVRAIAAVKDLKGANHDQDVGIAIARRSMEEPLRQIVANAGEEPSVVLHKVAEGTGNFGYNAANGEYGDMVEMGILDPTKVTRSALQNACSVAGLMITTEAMIADEPKDDAPAMPGGGMGDMGGMGMM</sequence>
<feature type="binding site" evidence="7">
    <location>
        <begin position="30"/>
        <end position="33"/>
    </location>
    <ligand>
        <name>ATP</name>
        <dbReference type="ChEBI" id="CHEBI:30616"/>
    </ligand>
</feature>
<keyword evidence="11" id="KW-1185">Reference proteome</keyword>
<feature type="binding site" evidence="7">
    <location>
        <position position="415"/>
    </location>
    <ligand>
        <name>ATP</name>
        <dbReference type="ChEBI" id="CHEBI:30616"/>
    </ligand>
</feature>
<keyword evidence="3 7" id="KW-0547">Nucleotide-binding</keyword>
<feature type="binding site" evidence="7">
    <location>
        <position position="51"/>
    </location>
    <ligand>
        <name>ATP</name>
        <dbReference type="ChEBI" id="CHEBI:30616"/>
    </ligand>
</feature>
<dbReference type="NCBIfam" id="NF009489">
    <property type="entry name" value="PRK12851.1"/>
    <property type="match status" value="1"/>
</dbReference>
<organism evidence="10 11">
    <name type="scientific">Allochromatium warmingii</name>
    <name type="common">Chromatium warmingii</name>
    <dbReference type="NCBI Taxonomy" id="61595"/>
    <lineage>
        <taxon>Bacteria</taxon>
        <taxon>Pseudomonadati</taxon>
        <taxon>Pseudomonadota</taxon>
        <taxon>Gammaproteobacteria</taxon>
        <taxon>Chromatiales</taxon>
        <taxon>Chromatiaceae</taxon>
        <taxon>Allochromatium</taxon>
    </lineage>
</organism>
<dbReference type="InterPro" id="IPR027413">
    <property type="entry name" value="GROEL-like_equatorial_sf"/>
</dbReference>
<dbReference type="Gene3D" id="1.10.560.10">
    <property type="entry name" value="GroEL-like equatorial domain"/>
    <property type="match status" value="1"/>
</dbReference>
<accession>A0A1H3ILZ6</accession>
<dbReference type="AlphaFoldDB" id="A0A1H3ILZ6"/>
<evidence type="ECO:0000256" key="5">
    <source>
        <dbReference type="ARBA" id="ARBA00023186"/>
    </source>
</evidence>
<dbReference type="NCBIfam" id="NF009488">
    <property type="entry name" value="PRK12850.1"/>
    <property type="match status" value="1"/>
</dbReference>
<evidence type="ECO:0000256" key="2">
    <source>
        <dbReference type="ARBA" id="ARBA00022490"/>
    </source>
</evidence>
<dbReference type="InterPro" id="IPR018370">
    <property type="entry name" value="Chaperonin_Cpn60_CS"/>
</dbReference>
<feature type="binding site" evidence="7">
    <location>
        <position position="495"/>
    </location>
    <ligand>
        <name>ATP</name>
        <dbReference type="ChEBI" id="CHEBI:30616"/>
    </ligand>
</feature>
<dbReference type="NCBIfam" id="TIGR02348">
    <property type="entry name" value="GroEL"/>
    <property type="match status" value="1"/>
</dbReference>
<dbReference type="OrthoDB" id="9766614at2"/>
<name>A0A1H3ILZ6_ALLWA</name>
<evidence type="ECO:0000256" key="4">
    <source>
        <dbReference type="ARBA" id="ARBA00022840"/>
    </source>
</evidence>
<evidence type="ECO:0000313" key="11">
    <source>
        <dbReference type="Proteomes" id="UP000198672"/>
    </source>
</evidence>
<dbReference type="PRINTS" id="PR00298">
    <property type="entry name" value="CHAPERONIN60"/>
</dbReference>
<keyword evidence="5 7" id="KW-0143">Chaperone</keyword>
<comment type="function">
    <text evidence="7 9">Together with its co-chaperonin GroES, plays an essential role in assisting protein folding. The GroEL-GroES system forms a nano-cage that allows encapsulation of the non-native substrate proteins and provides a physical environment optimized to promote and accelerate protein folding.</text>
</comment>
<dbReference type="SUPFAM" id="SSF52029">
    <property type="entry name" value="GroEL apical domain-like"/>
    <property type="match status" value="1"/>
</dbReference>
<dbReference type="NCBIfam" id="NF000592">
    <property type="entry name" value="PRK00013.1"/>
    <property type="match status" value="1"/>
</dbReference>
<dbReference type="Proteomes" id="UP000198672">
    <property type="component" value="Unassembled WGS sequence"/>
</dbReference>